<comment type="caution">
    <text evidence="9">The sequence shown here is derived from an EMBL/GenBank/DDBJ whole genome shotgun (WGS) entry which is preliminary data.</text>
</comment>
<keyword evidence="4" id="KW-0677">Repeat</keyword>
<feature type="repeat" description="Solcar" evidence="6">
    <location>
        <begin position="5"/>
        <end position="89"/>
    </location>
</feature>
<evidence type="ECO:0000256" key="2">
    <source>
        <dbReference type="ARBA" id="ARBA00022448"/>
    </source>
</evidence>
<dbReference type="Gene3D" id="1.50.40.10">
    <property type="entry name" value="Mitochondrial carrier domain"/>
    <property type="match status" value="1"/>
</dbReference>
<comment type="subcellular location">
    <subcellularLocation>
        <location evidence="1">Membrane</location>
        <topology evidence="1">Multi-pass membrane protein</topology>
    </subcellularLocation>
</comment>
<dbReference type="PROSITE" id="PS50920">
    <property type="entry name" value="SOLCAR"/>
    <property type="match status" value="2"/>
</dbReference>
<proteinExistence type="inferred from homology"/>
<keyword evidence="3 6" id="KW-0812">Transmembrane</keyword>
<dbReference type="Proteomes" id="UP000593564">
    <property type="component" value="Unassembled WGS sequence"/>
</dbReference>
<evidence type="ECO:0000313" key="10">
    <source>
        <dbReference type="Proteomes" id="UP000593564"/>
    </source>
</evidence>
<dbReference type="PANTHER" id="PTHR46080">
    <property type="entry name" value="MITOCHONDRIAL SUBSTRATE CARRIER FAMILY PROTEIN J"/>
    <property type="match status" value="1"/>
</dbReference>
<dbReference type="Pfam" id="PF00153">
    <property type="entry name" value="Mito_carr"/>
    <property type="match status" value="2"/>
</dbReference>
<organism evidence="9 10">
    <name type="scientific">Camellia sinensis</name>
    <name type="common">Tea plant</name>
    <name type="synonym">Thea sinensis</name>
    <dbReference type="NCBI Taxonomy" id="4442"/>
    <lineage>
        <taxon>Eukaryota</taxon>
        <taxon>Viridiplantae</taxon>
        <taxon>Streptophyta</taxon>
        <taxon>Embryophyta</taxon>
        <taxon>Tracheophyta</taxon>
        <taxon>Spermatophyta</taxon>
        <taxon>Magnoliopsida</taxon>
        <taxon>eudicotyledons</taxon>
        <taxon>Gunneridae</taxon>
        <taxon>Pentapetalae</taxon>
        <taxon>asterids</taxon>
        <taxon>Ericales</taxon>
        <taxon>Theaceae</taxon>
        <taxon>Camellia</taxon>
    </lineage>
</organism>
<dbReference type="InterPro" id="IPR018108">
    <property type="entry name" value="MCP_transmembrane"/>
</dbReference>
<evidence type="ECO:0000256" key="4">
    <source>
        <dbReference type="ARBA" id="ARBA00022737"/>
    </source>
</evidence>
<keyword evidence="10" id="KW-1185">Reference proteome</keyword>
<dbReference type="PANTHER" id="PTHR46080:SF3">
    <property type="entry name" value="MITOCHONDRIAL SUBSTRATE CARRIER FAMILY PROTEIN"/>
    <property type="match status" value="1"/>
</dbReference>
<evidence type="ECO:0000256" key="8">
    <source>
        <dbReference type="SAM" id="MobiDB-lite"/>
    </source>
</evidence>
<evidence type="ECO:0000256" key="5">
    <source>
        <dbReference type="ARBA" id="ARBA00023136"/>
    </source>
</evidence>
<gene>
    <name evidence="9" type="ORF">HYC85_002656</name>
</gene>
<evidence type="ECO:0008006" key="11">
    <source>
        <dbReference type="Google" id="ProtNLM"/>
    </source>
</evidence>
<feature type="repeat" description="Solcar" evidence="6">
    <location>
        <begin position="104"/>
        <end position="192"/>
    </location>
</feature>
<accession>A0A7J7IA63</accession>
<protein>
    <recommendedName>
        <fullName evidence="11">Solute carrier family 25 member 44</fullName>
    </recommendedName>
</protein>
<reference evidence="10" key="1">
    <citation type="journal article" date="2020" name="Nat. Commun.">
        <title>Genome assembly of wild tea tree DASZ reveals pedigree and selection history of tea varieties.</title>
        <authorList>
            <person name="Zhang W."/>
            <person name="Zhang Y."/>
            <person name="Qiu H."/>
            <person name="Guo Y."/>
            <person name="Wan H."/>
            <person name="Zhang X."/>
            <person name="Scossa F."/>
            <person name="Alseekh S."/>
            <person name="Zhang Q."/>
            <person name="Wang P."/>
            <person name="Xu L."/>
            <person name="Schmidt M.H."/>
            <person name="Jia X."/>
            <person name="Li D."/>
            <person name="Zhu A."/>
            <person name="Guo F."/>
            <person name="Chen W."/>
            <person name="Ni D."/>
            <person name="Usadel B."/>
            <person name="Fernie A.R."/>
            <person name="Wen W."/>
        </authorList>
    </citation>
    <scope>NUCLEOTIDE SEQUENCE [LARGE SCALE GENOMIC DNA]</scope>
    <source>
        <strain evidence="10">cv. G240</strain>
    </source>
</reference>
<reference evidence="9 10" key="2">
    <citation type="submission" date="2020-07" db="EMBL/GenBank/DDBJ databases">
        <title>Genome assembly of wild tea tree DASZ reveals pedigree and selection history of tea varieties.</title>
        <authorList>
            <person name="Zhang W."/>
        </authorList>
    </citation>
    <scope>NUCLEOTIDE SEQUENCE [LARGE SCALE GENOMIC DNA]</scope>
    <source>
        <strain evidence="10">cv. G240</strain>
        <tissue evidence="9">Leaf</tissue>
    </source>
</reference>
<evidence type="ECO:0000256" key="7">
    <source>
        <dbReference type="RuleBase" id="RU000488"/>
    </source>
</evidence>
<comment type="similarity">
    <text evidence="7">Belongs to the mitochondrial carrier (TC 2.A.29) family.</text>
</comment>
<dbReference type="PRINTS" id="PR00926">
    <property type="entry name" value="MITOCARRIER"/>
</dbReference>
<evidence type="ECO:0000256" key="3">
    <source>
        <dbReference type="ARBA" id="ARBA00022692"/>
    </source>
</evidence>
<evidence type="ECO:0000256" key="1">
    <source>
        <dbReference type="ARBA" id="ARBA00004141"/>
    </source>
</evidence>
<sequence length="350" mass="37613">MDASRSQIQSFGAGIFTGVTVALYPVSLIKTRLQVASKDAGERGAFSIIRGILRTDGIPGLYRGFGTVVTGAIPTRIIFLTALETTKAATFRLVEPFKLSKPTQAAIANGVAGMAAAVCSQAVFVPIDVVSQKLMVQGYSGHATYNGGLDVPRKVLKVDGIRGLYRGFGLSVMTYSPSSAVWWASYGNPDSVPKGHMSVITKVASARELGYDWGSFFCLLETFLAAGGEVVVVELGGVEGMKITDMWLKVGNTSSKVFNISPEVRKTGAGRLRKRDNWLLQQLLASHPSVTFPVIKQRYLPKMNENRCKTNVPGPKHAVRGPENGLLSTENGIRPRSGFLSPQCPSKGMK</sequence>
<keyword evidence="2 7" id="KW-0813">Transport</keyword>
<dbReference type="InterPro" id="IPR002067">
    <property type="entry name" value="MCP"/>
</dbReference>
<feature type="region of interest" description="Disordered" evidence="8">
    <location>
        <begin position="306"/>
        <end position="350"/>
    </location>
</feature>
<dbReference type="GO" id="GO:0016020">
    <property type="term" value="C:membrane"/>
    <property type="evidence" value="ECO:0007669"/>
    <property type="project" value="UniProtKB-SubCell"/>
</dbReference>
<evidence type="ECO:0000256" key="6">
    <source>
        <dbReference type="PROSITE-ProRule" id="PRU00282"/>
    </source>
</evidence>
<evidence type="ECO:0000313" key="9">
    <source>
        <dbReference type="EMBL" id="KAF5961447.1"/>
    </source>
</evidence>
<dbReference type="GO" id="GO:0055085">
    <property type="term" value="P:transmembrane transport"/>
    <property type="evidence" value="ECO:0007669"/>
    <property type="project" value="InterPro"/>
</dbReference>
<name>A0A7J7IA63_CAMSI</name>
<dbReference type="SUPFAM" id="SSF103506">
    <property type="entry name" value="Mitochondrial carrier"/>
    <property type="match status" value="1"/>
</dbReference>
<dbReference type="AlphaFoldDB" id="A0A7J7IA63"/>
<dbReference type="EMBL" id="JACBKZ010000001">
    <property type="protein sequence ID" value="KAF5961447.1"/>
    <property type="molecule type" value="Genomic_DNA"/>
</dbReference>
<keyword evidence="5 6" id="KW-0472">Membrane</keyword>
<dbReference type="InterPro" id="IPR023395">
    <property type="entry name" value="MCP_dom_sf"/>
</dbReference>